<evidence type="ECO:0000256" key="4">
    <source>
        <dbReference type="ARBA" id="ARBA00022898"/>
    </source>
</evidence>
<evidence type="ECO:0000256" key="3">
    <source>
        <dbReference type="ARBA" id="ARBA00007400"/>
    </source>
</evidence>
<feature type="domain" description="Alanine racemase C-terminal" evidence="9">
    <location>
        <begin position="589"/>
        <end position="718"/>
    </location>
</feature>
<evidence type="ECO:0000259" key="9">
    <source>
        <dbReference type="SMART" id="SM01005"/>
    </source>
</evidence>
<feature type="transmembrane region" description="Helical" evidence="8">
    <location>
        <begin position="194"/>
        <end position="215"/>
    </location>
</feature>
<sequence>MSANRSYGSLDLFKLFAAMLVIANHTGPLASLSPKADFVLTDIISRLTVPYFFMTSGFFFFRPRREGGAGKPPVKRFLSRIGTLYGVGILLYLPVNLYNGRFGSDSTAASITKDIFFGGTFYHLWYLPALIIGTLIVFGLRTWLPNRFVLAAAGALYAVGLFGDSYYGVTTHSAQFAGFYGQLFDAFGQTRNGLFFAPLYIALGAAFGSAAAGGSRIAPSLGGKKRYAALFAVSFCALLAEGIALHRYATPLHDAMYLAAVPAEIFLFALLLAFGGKSHPRIRYMSTTVYLIHPLVIIAVRGFAKMTGLQSIAVGNSIVFFAAVTVLSLLFASAIAILALRKSSPKAGGQRAWVDINLAHLDHNAAVLQSALPSGTSLMAVVKANAYGHGSVQIAKRLYGSGIRHFAVAEIGEGIELRKRGVKGDILVLGYTPTDRLAELVRWKLTQTVIHADDARRLQAHGGKFKVHVKIDTGMNRLGEQSDHDDEILSMYRHSRLQVTGTFSHLAEADSLDPHDIAFSRKQIDRFQHVVSLVWGAGLRPGMLHLQSSYGILNFPELAMDLARPGIALYGLLSSESDATRTKIELRPVLSLRASVSRVHVVEAGESVGYGRSFTASADTRIATVAIGYADGIPRELSERGGSVLIHGKRAPIVGRICMDQLTVDVSGIDRVRQGDTVTIIGEDGGERITAGEMAKRTGTITNEIVCALGTRASKQYQTEQRKRPGKKLVPGIHASR</sequence>
<dbReference type="InterPro" id="IPR002656">
    <property type="entry name" value="Acyl_transf_3_dom"/>
</dbReference>
<dbReference type="SUPFAM" id="SSF51419">
    <property type="entry name" value="PLP-binding barrel"/>
    <property type="match status" value="1"/>
</dbReference>
<keyword evidence="8" id="KW-0472">Membrane</keyword>
<comment type="cofactor">
    <cofactor evidence="1 6">
        <name>pyridoxal 5'-phosphate</name>
        <dbReference type="ChEBI" id="CHEBI:597326"/>
    </cofactor>
</comment>
<proteinExistence type="inferred from homology"/>
<comment type="function">
    <text evidence="6">Catalyzes the interconversion of L-alanine and D-alanine. May also act on other amino acids.</text>
</comment>
<dbReference type="Pfam" id="PF01757">
    <property type="entry name" value="Acyl_transf_3"/>
    <property type="match status" value="1"/>
</dbReference>
<feature type="transmembrane region" description="Helical" evidence="8">
    <location>
        <begin position="12"/>
        <end position="31"/>
    </location>
</feature>
<dbReference type="InterPro" id="IPR011079">
    <property type="entry name" value="Ala_racemase_C"/>
</dbReference>
<dbReference type="Pfam" id="PF01168">
    <property type="entry name" value="Ala_racemase_N"/>
    <property type="match status" value="1"/>
</dbReference>
<protein>
    <recommendedName>
        <fullName evidence="6">Alanine racemase</fullName>
        <ecNumber evidence="6">5.1.1.1</ecNumber>
    </recommendedName>
</protein>
<keyword evidence="8" id="KW-1133">Transmembrane helix</keyword>
<feature type="transmembrane region" description="Helical" evidence="8">
    <location>
        <begin position="115"/>
        <end position="136"/>
    </location>
</feature>
<feature type="active site" description="Proton acceptor; specific for L-alanine" evidence="6">
    <location>
        <position position="610"/>
    </location>
</feature>
<dbReference type="InterPro" id="IPR020622">
    <property type="entry name" value="Ala_racemase_pyridoxalP-BS"/>
</dbReference>
<feature type="binding site" evidence="6">
    <location>
        <position position="477"/>
    </location>
    <ligand>
        <name>substrate</name>
    </ligand>
</feature>
<comment type="similarity">
    <text evidence="6">Belongs to the alanine racemase family.</text>
</comment>
<feature type="transmembrane region" description="Helical" evidence="8">
    <location>
        <begin position="227"/>
        <end position="249"/>
    </location>
</feature>
<feature type="transmembrane region" description="Helical" evidence="8">
    <location>
        <begin position="255"/>
        <end position="275"/>
    </location>
</feature>
<dbReference type="PRINTS" id="PR00992">
    <property type="entry name" value="ALARACEMASE"/>
</dbReference>
<feature type="transmembrane region" description="Helical" evidence="8">
    <location>
        <begin position="287"/>
        <end position="306"/>
    </location>
</feature>
<comment type="pathway">
    <text evidence="6">Amino-acid biosynthesis; D-alanine biosynthesis; D-alanine from L-alanine: step 1/1.</text>
</comment>
<feature type="region of interest" description="Disordered" evidence="7">
    <location>
        <begin position="716"/>
        <end position="737"/>
    </location>
</feature>
<dbReference type="NCBIfam" id="TIGR00492">
    <property type="entry name" value="alr"/>
    <property type="match status" value="1"/>
</dbReference>
<evidence type="ECO:0000256" key="7">
    <source>
        <dbReference type="SAM" id="MobiDB-lite"/>
    </source>
</evidence>
<organism evidence="10 11">
    <name type="scientific">Paenibacillus glycinis</name>
    <dbReference type="NCBI Taxonomy" id="2697035"/>
    <lineage>
        <taxon>Bacteria</taxon>
        <taxon>Bacillati</taxon>
        <taxon>Bacillota</taxon>
        <taxon>Bacilli</taxon>
        <taxon>Bacillales</taxon>
        <taxon>Paenibacillaceae</taxon>
        <taxon>Paenibacillus</taxon>
    </lineage>
</organism>
<comment type="subcellular location">
    <subcellularLocation>
        <location evidence="2">Membrane</location>
    </subcellularLocation>
</comment>
<feature type="transmembrane region" description="Helical" evidence="8">
    <location>
        <begin position="43"/>
        <end position="61"/>
    </location>
</feature>
<evidence type="ECO:0000313" key="10">
    <source>
        <dbReference type="EMBL" id="NBD27953.1"/>
    </source>
</evidence>
<dbReference type="Gene3D" id="3.20.20.10">
    <property type="entry name" value="Alanine racemase"/>
    <property type="match status" value="1"/>
</dbReference>
<dbReference type="InterPro" id="IPR001608">
    <property type="entry name" value="Ala_racemase_N"/>
</dbReference>
<comment type="caution">
    <text evidence="10">The sequence shown here is derived from an EMBL/GenBank/DDBJ whole genome shotgun (WGS) entry which is preliminary data.</text>
</comment>
<feature type="active site" description="Proton acceptor; specific for D-alanine" evidence="6">
    <location>
        <position position="383"/>
    </location>
</feature>
<feature type="transmembrane region" description="Helical" evidence="8">
    <location>
        <begin position="77"/>
        <end position="95"/>
    </location>
</feature>
<gene>
    <name evidence="10" type="primary">vanT</name>
    <name evidence="10" type="ORF">GT019_29145</name>
</gene>
<dbReference type="PANTHER" id="PTHR30511:SF0">
    <property type="entry name" value="ALANINE RACEMASE, CATABOLIC-RELATED"/>
    <property type="match status" value="1"/>
</dbReference>
<keyword evidence="8" id="KW-0812">Transmembrane</keyword>
<accession>A0ABW9XYZ4</accession>
<dbReference type="SUPFAM" id="SSF50621">
    <property type="entry name" value="Alanine racemase C-terminal domain-like"/>
    <property type="match status" value="1"/>
</dbReference>
<comment type="catalytic activity">
    <reaction evidence="6">
        <text>L-alanine = D-alanine</text>
        <dbReference type="Rhea" id="RHEA:20249"/>
        <dbReference type="ChEBI" id="CHEBI:57416"/>
        <dbReference type="ChEBI" id="CHEBI:57972"/>
        <dbReference type="EC" id="5.1.1.1"/>
    </reaction>
</comment>
<evidence type="ECO:0000256" key="6">
    <source>
        <dbReference type="HAMAP-Rule" id="MF_01201"/>
    </source>
</evidence>
<dbReference type="Gene3D" id="2.40.37.10">
    <property type="entry name" value="Lyase, Ornithine Decarboxylase, Chain A, domain 1"/>
    <property type="match status" value="1"/>
</dbReference>
<evidence type="ECO:0000256" key="2">
    <source>
        <dbReference type="ARBA" id="ARBA00004370"/>
    </source>
</evidence>
<keyword evidence="5 6" id="KW-0413">Isomerase</keyword>
<evidence type="ECO:0000256" key="1">
    <source>
        <dbReference type="ARBA" id="ARBA00001933"/>
    </source>
</evidence>
<dbReference type="Proteomes" id="UP000665561">
    <property type="component" value="Unassembled WGS sequence"/>
</dbReference>
<feature type="transmembrane region" description="Helical" evidence="8">
    <location>
        <begin position="318"/>
        <end position="340"/>
    </location>
</feature>
<dbReference type="RefSeq" id="WP_161746974.1">
    <property type="nucleotide sequence ID" value="NZ_JAAAMV010000033.1"/>
</dbReference>
<feature type="binding site" evidence="6">
    <location>
        <position position="659"/>
    </location>
    <ligand>
        <name>substrate</name>
    </ligand>
</feature>
<dbReference type="Pfam" id="PF00842">
    <property type="entry name" value="Ala_racemase_C"/>
    <property type="match status" value="1"/>
</dbReference>
<dbReference type="PANTHER" id="PTHR30511">
    <property type="entry name" value="ALANINE RACEMASE"/>
    <property type="match status" value="1"/>
</dbReference>
<dbReference type="InterPro" id="IPR000821">
    <property type="entry name" value="Ala_racemase"/>
</dbReference>
<feature type="transmembrane region" description="Helical" evidence="8">
    <location>
        <begin position="148"/>
        <end position="169"/>
    </location>
</feature>
<dbReference type="InterPro" id="IPR029066">
    <property type="entry name" value="PLP-binding_barrel"/>
</dbReference>
<comment type="similarity">
    <text evidence="3">Belongs to the acyltransferase 3 family.</text>
</comment>
<feature type="modified residue" description="N6-(pyridoxal phosphate)lysine" evidence="6">
    <location>
        <position position="383"/>
    </location>
</feature>
<dbReference type="EMBL" id="JAAAMV010000033">
    <property type="protein sequence ID" value="NBD27953.1"/>
    <property type="molecule type" value="Genomic_DNA"/>
</dbReference>
<keyword evidence="11" id="KW-1185">Reference proteome</keyword>
<dbReference type="NCBIfam" id="NF033131">
    <property type="entry name" value="vanT-G-Cterm"/>
    <property type="match status" value="1"/>
</dbReference>
<evidence type="ECO:0000313" key="11">
    <source>
        <dbReference type="Proteomes" id="UP000665561"/>
    </source>
</evidence>
<dbReference type="HAMAP" id="MF_01201">
    <property type="entry name" value="Ala_racemase"/>
    <property type="match status" value="1"/>
</dbReference>
<dbReference type="SMART" id="SM01005">
    <property type="entry name" value="Ala_racemase_C"/>
    <property type="match status" value="1"/>
</dbReference>
<reference evidence="10 11" key="1">
    <citation type="submission" date="2020-01" db="EMBL/GenBank/DDBJ databases">
        <title>Paenibacillus soybeanensis sp. nov. isolated from the nodules of soybean (Glycine max(L.) Merr).</title>
        <authorList>
            <person name="Wang H."/>
        </authorList>
    </citation>
    <scope>NUCLEOTIDE SEQUENCE [LARGE SCALE GENOMIC DNA]</scope>
    <source>
        <strain evidence="10 11">T1</strain>
    </source>
</reference>
<dbReference type="EC" id="5.1.1.1" evidence="6"/>
<dbReference type="PROSITE" id="PS00395">
    <property type="entry name" value="ALANINE_RACEMASE"/>
    <property type="match status" value="1"/>
</dbReference>
<keyword evidence="4 6" id="KW-0663">Pyridoxal phosphate</keyword>
<name>A0ABW9XYZ4_9BACL</name>
<dbReference type="InterPro" id="IPR009006">
    <property type="entry name" value="Ala_racemase/Decarboxylase_C"/>
</dbReference>
<evidence type="ECO:0000256" key="5">
    <source>
        <dbReference type="ARBA" id="ARBA00023235"/>
    </source>
</evidence>
<evidence type="ECO:0000256" key="8">
    <source>
        <dbReference type="SAM" id="Phobius"/>
    </source>
</evidence>